<dbReference type="PANTHER" id="PTHR33570:SF2">
    <property type="entry name" value="CARBOXYMUCONOLACTONE DECARBOXYLASE-LIKE DOMAIN-CONTAINING PROTEIN"/>
    <property type="match status" value="1"/>
</dbReference>
<evidence type="ECO:0000313" key="3">
    <source>
        <dbReference type="Proteomes" id="UP001489004"/>
    </source>
</evidence>
<dbReference type="PANTHER" id="PTHR33570">
    <property type="entry name" value="4-CARBOXYMUCONOLACTONE DECARBOXYLASE FAMILY PROTEIN"/>
    <property type="match status" value="1"/>
</dbReference>
<comment type="caution">
    <text evidence="2">The sequence shown here is derived from an EMBL/GenBank/DDBJ whole genome shotgun (WGS) entry which is preliminary data.</text>
</comment>
<protein>
    <recommendedName>
        <fullName evidence="4">Carboxymuconolactone decarboxylase-like domain-containing protein</fullName>
    </recommendedName>
</protein>
<name>A0AAW1PY17_9CHLO</name>
<gene>
    <name evidence="2" type="ORF">WJX72_012357</name>
</gene>
<evidence type="ECO:0008006" key="4">
    <source>
        <dbReference type="Google" id="ProtNLM"/>
    </source>
</evidence>
<sequence>MPLSAKDKGLVRLFVAACFHRWDILPELCRAAYRAGATVAEVRGTVRHLIICAGYASCLAATNHLHAAKLLEEDVPGKAGGPPGNAFQLVYTKVTDAVRQKLHTVDPVLAEYIRMHLYGDIYSSPEVELRQRQLFMCAFLAEANMHEELFGHMLAALRFGNDREACRDAVDIAFELKGPTASNTVYKAALIVEDQAYKKFRKDFPDGPPPQPQVQNPDPQSVRLPPPAPLVNTDVVPAEPSLADELREKGLLNVEYAWENLPKPTK</sequence>
<proteinExistence type="predicted"/>
<reference evidence="2 3" key="1">
    <citation type="journal article" date="2024" name="Nat. Commun.">
        <title>Phylogenomics reveals the evolutionary origins of lichenization in chlorophyte algae.</title>
        <authorList>
            <person name="Puginier C."/>
            <person name="Libourel C."/>
            <person name="Otte J."/>
            <person name="Skaloud P."/>
            <person name="Haon M."/>
            <person name="Grisel S."/>
            <person name="Petersen M."/>
            <person name="Berrin J.G."/>
            <person name="Delaux P.M."/>
            <person name="Dal Grande F."/>
            <person name="Keller J."/>
        </authorList>
    </citation>
    <scope>NUCLEOTIDE SEQUENCE [LARGE SCALE GENOMIC DNA]</scope>
    <source>
        <strain evidence="2 3">SAG 2043</strain>
    </source>
</reference>
<dbReference type="InterPro" id="IPR052512">
    <property type="entry name" value="4CMD/NDH-1_regulator"/>
</dbReference>
<dbReference type="AlphaFoldDB" id="A0AAW1PY17"/>
<accession>A0AAW1PY17</accession>
<evidence type="ECO:0000313" key="2">
    <source>
        <dbReference type="EMBL" id="KAK9814833.1"/>
    </source>
</evidence>
<feature type="region of interest" description="Disordered" evidence="1">
    <location>
        <begin position="201"/>
        <end position="234"/>
    </location>
</feature>
<organism evidence="2 3">
    <name type="scientific">[Myrmecia] bisecta</name>
    <dbReference type="NCBI Taxonomy" id="41462"/>
    <lineage>
        <taxon>Eukaryota</taxon>
        <taxon>Viridiplantae</taxon>
        <taxon>Chlorophyta</taxon>
        <taxon>core chlorophytes</taxon>
        <taxon>Trebouxiophyceae</taxon>
        <taxon>Trebouxiales</taxon>
        <taxon>Trebouxiaceae</taxon>
        <taxon>Myrmecia</taxon>
    </lineage>
</organism>
<keyword evidence="3" id="KW-1185">Reference proteome</keyword>
<dbReference type="Gene3D" id="1.20.1290.10">
    <property type="entry name" value="AhpD-like"/>
    <property type="match status" value="1"/>
</dbReference>
<dbReference type="Proteomes" id="UP001489004">
    <property type="component" value="Unassembled WGS sequence"/>
</dbReference>
<evidence type="ECO:0000256" key="1">
    <source>
        <dbReference type="SAM" id="MobiDB-lite"/>
    </source>
</evidence>
<dbReference type="EMBL" id="JALJOR010000007">
    <property type="protein sequence ID" value="KAK9814833.1"/>
    <property type="molecule type" value="Genomic_DNA"/>
</dbReference>
<dbReference type="InterPro" id="IPR029032">
    <property type="entry name" value="AhpD-like"/>
</dbReference>
<dbReference type="SUPFAM" id="SSF69118">
    <property type="entry name" value="AhpD-like"/>
    <property type="match status" value="1"/>
</dbReference>